<evidence type="ECO:0000256" key="8">
    <source>
        <dbReference type="ARBA" id="ARBA00022842"/>
    </source>
</evidence>
<sequence>MSRPEDADKAETEADKSVAGRAAESPSRKEEAARRILHVDMDAFYASIEQRDFPGKYAGEPIAVGGDPPKGVVKAASYEARPHGVRSAQPAVEADRQCPGLIFVPPRMEVYQKESRRIREILHRYTDIIEPLSLDEAYLDVTSPKKGPPSGTLVARRIREEVYEETGLTASAGVGPSKFVAKVASDQDKPDGLTVIRPEDQLDFIAGLPVGDFHGIGPVTEEKMQEMGIETGADLQETTERELTHHFGKRGGHFKRLAMGEDDRPVQPDRERKSVGAERTFSGDVAEPEEMLSRLEPIAERVSGRLESAGPEGTPVRGRTVTLKLKSHDHEVSTRQTTLRRAVRSSETLMRLAERLLGRPHPPEEPVRLLGLSVSSLTGRKEGGKQLELDFDQA</sequence>
<evidence type="ECO:0000256" key="4">
    <source>
        <dbReference type="ARBA" id="ARBA00022695"/>
    </source>
</evidence>
<dbReference type="PANTHER" id="PTHR11076">
    <property type="entry name" value="DNA REPAIR POLYMERASE UMUC / TRANSFERASE FAMILY MEMBER"/>
    <property type="match status" value="1"/>
</dbReference>
<organism evidence="15 16">
    <name type="scientific">Salinibacter ruber</name>
    <dbReference type="NCBI Taxonomy" id="146919"/>
    <lineage>
        <taxon>Bacteria</taxon>
        <taxon>Pseudomonadati</taxon>
        <taxon>Rhodothermota</taxon>
        <taxon>Rhodothermia</taxon>
        <taxon>Rhodothermales</taxon>
        <taxon>Salinibacteraceae</taxon>
        <taxon>Salinibacter</taxon>
    </lineage>
</organism>
<dbReference type="PROSITE" id="PS50173">
    <property type="entry name" value="UMUC"/>
    <property type="match status" value="1"/>
</dbReference>
<evidence type="ECO:0000256" key="11">
    <source>
        <dbReference type="ARBA" id="ARBA00049244"/>
    </source>
</evidence>
<dbReference type="InterPro" id="IPR022880">
    <property type="entry name" value="DNApol_IV"/>
</dbReference>
<dbReference type="Pfam" id="PF11798">
    <property type="entry name" value="IMS_HHH"/>
    <property type="match status" value="1"/>
</dbReference>
<dbReference type="GO" id="GO:0006261">
    <property type="term" value="P:DNA-templated DNA replication"/>
    <property type="evidence" value="ECO:0007669"/>
    <property type="project" value="UniProtKB-UniRule"/>
</dbReference>
<evidence type="ECO:0000256" key="1">
    <source>
        <dbReference type="ARBA" id="ARBA00010945"/>
    </source>
</evidence>
<dbReference type="InterPro" id="IPR043128">
    <property type="entry name" value="Rev_trsase/Diguanyl_cyclase"/>
</dbReference>
<evidence type="ECO:0000256" key="13">
    <source>
        <dbReference type="SAM" id="MobiDB-lite"/>
    </source>
</evidence>
<dbReference type="GO" id="GO:0006281">
    <property type="term" value="P:DNA repair"/>
    <property type="evidence" value="ECO:0007669"/>
    <property type="project" value="UniProtKB-UniRule"/>
</dbReference>
<evidence type="ECO:0000313" key="16">
    <source>
        <dbReference type="Proteomes" id="UP001155010"/>
    </source>
</evidence>
<keyword evidence="8 12" id="KW-0460">Magnesium</keyword>
<keyword evidence="12" id="KW-0963">Cytoplasm</keyword>
<comment type="caution">
    <text evidence="15">The sequence shown here is derived from an EMBL/GenBank/DDBJ whole genome shotgun (WGS) entry which is preliminary data.</text>
</comment>
<protein>
    <recommendedName>
        <fullName evidence="12">DNA polymerase IV</fullName>
        <shortName evidence="12">Pol IV</shortName>
        <ecNumber evidence="12">2.7.7.7</ecNumber>
    </recommendedName>
</protein>
<dbReference type="Gene3D" id="3.30.70.270">
    <property type="match status" value="1"/>
</dbReference>
<keyword evidence="3 12" id="KW-0808">Transferase</keyword>
<feature type="region of interest" description="Disordered" evidence="13">
    <location>
        <begin position="1"/>
        <end position="31"/>
    </location>
</feature>
<dbReference type="Pfam" id="PF00817">
    <property type="entry name" value="IMS"/>
    <property type="match status" value="1"/>
</dbReference>
<evidence type="ECO:0000256" key="3">
    <source>
        <dbReference type="ARBA" id="ARBA00022679"/>
    </source>
</evidence>
<name>A0A9X2UB48_9BACT</name>
<feature type="domain" description="UmuC" evidence="14">
    <location>
        <begin position="36"/>
        <end position="217"/>
    </location>
</feature>
<evidence type="ECO:0000256" key="5">
    <source>
        <dbReference type="ARBA" id="ARBA00022705"/>
    </source>
</evidence>
<feature type="active site" evidence="12">
    <location>
        <position position="136"/>
    </location>
</feature>
<dbReference type="SUPFAM" id="SSF56672">
    <property type="entry name" value="DNA/RNA polymerases"/>
    <property type="match status" value="1"/>
</dbReference>
<evidence type="ECO:0000256" key="6">
    <source>
        <dbReference type="ARBA" id="ARBA00022723"/>
    </source>
</evidence>
<dbReference type="PANTHER" id="PTHR11076:SF33">
    <property type="entry name" value="DNA POLYMERASE KAPPA"/>
    <property type="match status" value="1"/>
</dbReference>
<comment type="cofactor">
    <cofactor evidence="12">
        <name>Mg(2+)</name>
        <dbReference type="ChEBI" id="CHEBI:18420"/>
    </cofactor>
    <text evidence="12">Binds 2 magnesium ions per subunit.</text>
</comment>
<dbReference type="GO" id="GO:0000287">
    <property type="term" value="F:magnesium ion binding"/>
    <property type="evidence" value="ECO:0007669"/>
    <property type="project" value="UniProtKB-UniRule"/>
</dbReference>
<keyword evidence="6 12" id="KW-0479">Metal-binding</keyword>
<gene>
    <name evidence="12" type="primary">dinB</name>
    <name evidence="15" type="ORF">GGP83_003040</name>
</gene>
<dbReference type="GO" id="GO:0009432">
    <property type="term" value="P:SOS response"/>
    <property type="evidence" value="ECO:0007669"/>
    <property type="project" value="TreeGrafter"/>
</dbReference>
<dbReference type="Proteomes" id="UP001155010">
    <property type="component" value="Unassembled WGS sequence"/>
</dbReference>
<dbReference type="Gene3D" id="3.30.1490.100">
    <property type="entry name" value="DNA polymerase, Y-family, little finger domain"/>
    <property type="match status" value="1"/>
</dbReference>
<comment type="subunit">
    <text evidence="12">Monomer.</text>
</comment>
<dbReference type="GO" id="GO:0003887">
    <property type="term" value="F:DNA-directed DNA polymerase activity"/>
    <property type="evidence" value="ECO:0007669"/>
    <property type="project" value="UniProtKB-UniRule"/>
</dbReference>
<dbReference type="GO" id="GO:0003684">
    <property type="term" value="F:damaged DNA binding"/>
    <property type="evidence" value="ECO:0007669"/>
    <property type="project" value="InterPro"/>
</dbReference>
<dbReference type="FunFam" id="3.30.1490.100:FF:000004">
    <property type="entry name" value="DNA polymerase IV"/>
    <property type="match status" value="1"/>
</dbReference>
<accession>A0A9X2UB48</accession>
<dbReference type="Gene3D" id="1.10.150.20">
    <property type="entry name" value="5' to 3' exonuclease, C-terminal subdomain"/>
    <property type="match status" value="1"/>
</dbReference>
<evidence type="ECO:0000256" key="10">
    <source>
        <dbReference type="ARBA" id="ARBA00023204"/>
    </source>
</evidence>
<feature type="binding site" evidence="12">
    <location>
        <position position="40"/>
    </location>
    <ligand>
        <name>Mg(2+)</name>
        <dbReference type="ChEBI" id="CHEBI:18420"/>
    </ligand>
</feature>
<keyword evidence="10 12" id="KW-0234">DNA repair</keyword>
<keyword evidence="12" id="KW-0238">DNA-binding</keyword>
<keyword evidence="2 12" id="KW-0515">Mutator protein</keyword>
<comment type="function">
    <text evidence="12">Poorly processive, error-prone DNA polymerase involved in untargeted mutagenesis. Copies undamaged DNA at stalled replication forks, which arise in vivo from mismatched or misaligned primer ends. These misaligned primers can be extended by PolIV. Exhibits no 3'-5' exonuclease (proofreading) activity. May be involved in translesional synthesis, in conjunction with the beta clamp from PolIII.</text>
</comment>
<feature type="compositionally biased region" description="Basic and acidic residues" evidence="13">
    <location>
        <begin position="1"/>
        <end position="18"/>
    </location>
</feature>
<dbReference type="RefSeq" id="WP_259082428.1">
    <property type="nucleotide sequence ID" value="NZ_JANUBB010000015.1"/>
</dbReference>
<dbReference type="Gene3D" id="3.40.1170.60">
    <property type="match status" value="1"/>
</dbReference>
<comment type="similarity">
    <text evidence="1 12">Belongs to the DNA polymerase type-Y family.</text>
</comment>
<dbReference type="NCBIfam" id="NF002677">
    <property type="entry name" value="PRK02406.1"/>
    <property type="match status" value="1"/>
</dbReference>
<feature type="region of interest" description="Disordered" evidence="13">
    <location>
        <begin position="374"/>
        <end position="394"/>
    </location>
</feature>
<comment type="catalytic activity">
    <reaction evidence="11 12">
        <text>DNA(n) + a 2'-deoxyribonucleoside 5'-triphosphate = DNA(n+1) + diphosphate</text>
        <dbReference type="Rhea" id="RHEA:22508"/>
        <dbReference type="Rhea" id="RHEA-COMP:17339"/>
        <dbReference type="Rhea" id="RHEA-COMP:17340"/>
        <dbReference type="ChEBI" id="CHEBI:33019"/>
        <dbReference type="ChEBI" id="CHEBI:61560"/>
        <dbReference type="ChEBI" id="CHEBI:173112"/>
        <dbReference type="EC" id="2.7.7.7"/>
    </reaction>
</comment>
<keyword evidence="5 12" id="KW-0235">DNA replication</keyword>
<evidence type="ECO:0000256" key="7">
    <source>
        <dbReference type="ARBA" id="ARBA00022763"/>
    </source>
</evidence>
<reference evidence="15" key="1">
    <citation type="submission" date="2022-08" db="EMBL/GenBank/DDBJ databases">
        <title>Genomic Encyclopedia of Type Strains, Phase V (KMG-V): Genome sequencing to study the core and pangenomes of soil and plant-associated prokaryotes.</title>
        <authorList>
            <person name="Whitman W."/>
        </authorList>
    </citation>
    <scope>NUCLEOTIDE SEQUENCE</scope>
    <source>
        <strain evidence="15">SP2017</strain>
    </source>
</reference>
<dbReference type="EMBL" id="JANUBB010000015">
    <property type="protein sequence ID" value="MCS3953065.1"/>
    <property type="molecule type" value="Genomic_DNA"/>
</dbReference>
<dbReference type="SUPFAM" id="SSF100879">
    <property type="entry name" value="Lesion bypass DNA polymerase (Y-family), little finger domain"/>
    <property type="match status" value="1"/>
</dbReference>
<dbReference type="HAMAP" id="MF_01113">
    <property type="entry name" value="DNApol_IV"/>
    <property type="match status" value="1"/>
</dbReference>
<evidence type="ECO:0000256" key="9">
    <source>
        <dbReference type="ARBA" id="ARBA00022932"/>
    </source>
</evidence>
<dbReference type="GO" id="GO:0005829">
    <property type="term" value="C:cytosol"/>
    <property type="evidence" value="ECO:0007669"/>
    <property type="project" value="TreeGrafter"/>
</dbReference>
<feature type="region of interest" description="Disordered" evidence="13">
    <location>
        <begin position="257"/>
        <end position="286"/>
    </location>
</feature>
<keyword evidence="9 12" id="KW-0239">DNA-directed DNA polymerase</keyword>
<evidence type="ECO:0000313" key="15">
    <source>
        <dbReference type="EMBL" id="MCS3953065.1"/>
    </source>
</evidence>
<comment type="subcellular location">
    <subcellularLocation>
        <location evidence="12">Cytoplasm</location>
    </subcellularLocation>
</comment>
<dbReference type="AlphaFoldDB" id="A0A9X2UB48"/>
<keyword evidence="7 12" id="KW-0227">DNA damage</keyword>
<dbReference type="InterPro" id="IPR024728">
    <property type="entry name" value="PolY_HhH_motif"/>
</dbReference>
<feature type="binding site" evidence="12">
    <location>
        <position position="135"/>
    </location>
    <ligand>
        <name>Mg(2+)</name>
        <dbReference type="ChEBI" id="CHEBI:18420"/>
    </ligand>
</feature>
<keyword evidence="4 12" id="KW-0548">Nucleotidyltransferase</keyword>
<feature type="site" description="Substrate discrimination" evidence="12">
    <location>
        <position position="45"/>
    </location>
</feature>
<dbReference type="Pfam" id="PF11799">
    <property type="entry name" value="IMS_C"/>
    <property type="match status" value="1"/>
</dbReference>
<evidence type="ECO:0000259" key="14">
    <source>
        <dbReference type="PROSITE" id="PS50173"/>
    </source>
</evidence>
<feature type="compositionally biased region" description="Basic and acidic residues" evidence="13">
    <location>
        <begin position="379"/>
        <end position="388"/>
    </location>
</feature>
<dbReference type="InterPro" id="IPR001126">
    <property type="entry name" value="UmuC"/>
</dbReference>
<evidence type="ECO:0000256" key="12">
    <source>
        <dbReference type="HAMAP-Rule" id="MF_01113"/>
    </source>
</evidence>
<dbReference type="InterPro" id="IPR036775">
    <property type="entry name" value="DNA_pol_Y-fam_lit_finger_sf"/>
</dbReference>
<dbReference type="InterPro" id="IPR050116">
    <property type="entry name" value="DNA_polymerase-Y"/>
</dbReference>
<dbReference type="GO" id="GO:0042276">
    <property type="term" value="P:error-prone translesion synthesis"/>
    <property type="evidence" value="ECO:0007669"/>
    <property type="project" value="TreeGrafter"/>
</dbReference>
<dbReference type="InterPro" id="IPR043502">
    <property type="entry name" value="DNA/RNA_pol_sf"/>
</dbReference>
<evidence type="ECO:0000256" key="2">
    <source>
        <dbReference type="ARBA" id="ARBA00022457"/>
    </source>
</evidence>
<feature type="compositionally biased region" description="Basic and acidic residues" evidence="13">
    <location>
        <begin position="258"/>
        <end position="276"/>
    </location>
</feature>
<dbReference type="CDD" id="cd03586">
    <property type="entry name" value="PolY_Pol_IV_kappa"/>
    <property type="match status" value="1"/>
</dbReference>
<proteinExistence type="inferred from homology"/>
<dbReference type="EC" id="2.7.7.7" evidence="12"/>
<dbReference type="InterPro" id="IPR017961">
    <property type="entry name" value="DNA_pol_Y-fam_little_finger"/>
</dbReference>